<dbReference type="PANTHER" id="PTHR39961:SF1">
    <property type="entry name" value="DUF458 DOMAIN-CONTAINING PROTEIN"/>
    <property type="match status" value="1"/>
</dbReference>
<dbReference type="Proteomes" id="UP000267250">
    <property type="component" value="Chromosome"/>
</dbReference>
<dbReference type="AlphaFoldDB" id="A0A3Q9HS17"/>
<dbReference type="Pfam" id="PF04308">
    <property type="entry name" value="RNaseH_like"/>
    <property type="match status" value="1"/>
</dbReference>
<protein>
    <recommendedName>
        <fullName evidence="3">DUF458 domain-containing protein</fullName>
    </recommendedName>
</protein>
<name>A0A3Q9HS17_9FIRM</name>
<reference evidence="1 2" key="1">
    <citation type="submission" date="2016-07" db="EMBL/GenBank/DDBJ databases">
        <title>Genome and transcriptome analysis of iron-reducing fermentative bacteria Anoxybacter fermentans.</title>
        <authorList>
            <person name="Zeng X."/>
            <person name="Shao Z."/>
        </authorList>
    </citation>
    <scope>NUCLEOTIDE SEQUENCE [LARGE SCALE GENOMIC DNA]</scope>
    <source>
        <strain evidence="1 2">DY22613</strain>
    </source>
</reference>
<evidence type="ECO:0000313" key="2">
    <source>
        <dbReference type="Proteomes" id="UP000267250"/>
    </source>
</evidence>
<evidence type="ECO:0000313" key="1">
    <source>
        <dbReference type="EMBL" id="AZR74440.1"/>
    </source>
</evidence>
<dbReference type="InterPro" id="IPR007405">
    <property type="entry name" value="Phage_KVP40_Orf299"/>
</dbReference>
<gene>
    <name evidence="1" type="ORF">BBF96_14220</name>
</gene>
<dbReference type="KEGG" id="aft:BBF96_14220"/>
<accession>A0A3Q9HS17</accession>
<organism evidence="1 2">
    <name type="scientific">Anoxybacter fermentans</name>
    <dbReference type="NCBI Taxonomy" id="1323375"/>
    <lineage>
        <taxon>Bacteria</taxon>
        <taxon>Bacillati</taxon>
        <taxon>Bacillota</taxon>
        <taxon>Clostridia</taxon>
        <taxon>Halanaerobiales</taxon>
        <taxon>Anoxybacter</taxon>
    </lineage>
</organism>
<dbReference type="PANTHER" id="PTHR39961">
    <property type="entry name" value="HYPOTHETICAL CYTOSOLIC PROTEIN"/>
    <property type="match status" value="1"/>
</dbReference>
<keyword evidence="2" id="KW-1185">Reference proteome</keyword>
<dbReference type="EMBL" id="CP016379">
    <property type="protein sequence ID" value="AZR74440.1"/>
    <property type="molecule type" value="Genomic_DNA"/>
</dbReference>
<dbReference type="OrthoDB" id="37369at2"/>
<evidence type="ECO:0008006" key="3">
    <source>
        <dbReference type="Google" id="ProtNLM"/>
    </source>
</evidence>
<dbReference type="RefSeq" id="WP_127017798.1">
    <property type="nucleotide sequence ID" value="NZ_CP016379.1"/>
</dbReference>
<proteinExistence type="predicted"/>
<sequence length="159" mass="18304">MYFISPTRGKLSLDETYRNIVEFVNEAPDLEHRLIVGSDSQTREEDVCFVTAVIIYREGKGGKFFYRKEYEKINQSIRQRLFYETSKSLELASELTRRLSKDDSFRGKLSIEIHLDVGRQGETRELIKEVVGMVVGSGYDARIKPDSYGASKVADKYTK</sequence>